<dbReference type="Pfam" id="PF00750">
    <property type="entry name" value="tRNA-synt_1d"/>
    <property type="match status" value="1"/>
</dbReference>
<dbReference type="EC" id="6.1.1.19" evidence="9"/>
<dbReference type="Proteomes" id="UP001240643">
    <property type="component" value="Unassembled WGS sequence"/>
</dbReference>
<evidence type="ECO:0000259" key="12">
    <source>
        <dbReference type="SMART" id="SM01016"/>
    </source>
</evidence>
<dbReference type="InterPro" id="IPR035684">
    <property type="entry name" value="ArgRS_core"/>
</dbReference>
<evidence type="ECO:0000256" key="9">
    <source>
        <dbReference type="HAMAP-Rule" id="MF_00123"/>
    </source>
</evidence>
<evidence type="ECO:0000259" key="11">
    <source>
        <dbReference type="SMART" id="SM00836"/>
    </source>
</evidence>
<dbReference type="PANTHER" id="PTHR11956:SF5">
    <property type="entry name" value="ARGININE--TRNA LIGASE, CYTOPLASMIC"/>
    <property type="match status" value="1"/>
</dbReference>
<keyword evidence="4 9" id="KW-0547">Nucleotide-binding</keyword>
<keyword evidence="6 9" id="KW-0648">Protein biosynthesis</keyword>
<dbReference type="RefSeq" id="WP_256547089.1">
    <property type="nucleotide sequence ID" value="NZ_CP101809.1"/>
</dbReference>
<evidence type="ECO:0000256" key="4">
    <source>
        <dbReference type="ARBA" id="ARBA00022741"/>
    </source>
</evidence>
<keyword evidence="5 9" id="KW-0067">ATP-binding</keyword>
<dbReference type="InterPro" id="IPR014729">
    <property type="entry name" value="Rossmann-like_a/b/a_fold"/>
</dbReference>
<evidence type="ECO:0000256" key="1">
    <source>
        <dbReference type="ARBA" id="ARBA00005594"/>
    </source>
</evidence>
<dbReference type="GO" id="GO:0004814">
    <property type="term" value="F:arginine-tRNA ligase activity"/>
    <property type="evidence" value="ECO:0007669"/>
    <property type="project" value="UniProtKB-EC"/>
</dbReference>
<dbReference type="SMART" id="SM00836">
    <property type="entry name" value="DALR_1"/>
    <property type="match status" value="1"/>
</dbReference>
<dbReference type="PANTHER" id="PTHR11956">
    <property type="entry name" value="ARGINYL-TRNA SYNTHETASE"/>
    <property type="match status" value="1"/>
</dbReference>
<evidence type="ECO:0000256" key="3">
    <source>
        <dbReference type="ARBA" id="ARBA00022598"/>
    </source>
</evidence>
<keyword evidence="3 9" id="KW-0436">Ligase</keyword>
<evidence type="ECO:0000313" key="13">
    <source>
        <dbReference type="EMBL" id="MDQ0514222.1"/>
    </source>
</evidence>
<accession>A0ABU0LZT7</accession>
<dbReference type="SUPFAM" id="SSF47323">
    <property type="entry name" value="Anticodon-binding domain of a subclass of class I aminoacyl-tRNA synthetases"/>
    <property type="match status" value="1"/>
</dbReference>
<feature type="short sequence motif" description="'HIGH' region" evidence="9">
    <location>
        <begin position="121"/>
        <end position="131"/>
    </location>
</feature>
<comment type="similarity">
    <text evidence="1 9 10">Belongs to the class-I aminoacyl-tRNA synthetase family.</text>
</comment>
<dbReference type="PRINTS" id="PR01038">
    <property type="entry name" value="TRNASYNTHARG"/>
</dbReference>
<dbReference type="Pfam" id="PF03485">
    <property type="entry name" value="Arg_tRNA_synt_N"/>
    <property type="match status" value="1"/>
</dbReference>
<gene>
    <name evidence="9" type="primary">argS</name>
    <name evidence="13" type="ORF">J2Z62_000660</name>
</gene>
<dbReference type="InterPro" id="IPR008909">
    <property type="entry name" value="DALR_anticod-bd"/>
</dbReference>
<feature type="domain" description="DALR anticodon binding" evidence="11">
    <location>
        <begin position="425"/>
        <end position="541"/>
    </location>
</feature>
<dbReference type="Pfam" id="PF05746">
    <property type="entry name" value="DALR_1"/>
    <property type="match status" value="1"/>
</dbReference>
<dbReference type="InterPro" id="IPR009080">
    <property type="entry name" value="tRNAsynth_Ia_anticodon-bd"/>
</dbReference>
<reference evidence="13" key="1">
    <citation type="submission" date="2023-07" db="EMBL/GenBank/DDBJ databases">
        <title>Genomic Encyclopedia of Type Strains, Phase IV (KMG-IV): sequencing the most valuable type-strain genomes for metagenomic binning, comparative biology and taxonomic classification.</title>
        <authorList>
            <person name="Goeker M."/>
        </authorList>
    </citation>
    <scope>NUCLEOTIDE SEQUENCE [LARGE SCALE GENOMIC DNA]</scope>
    <source>
        <strain evidence="13">DSM 21204</strain>
    </source>
</reference>
<dbReference type="InterPro" id="IPR001278">
    <property type="entry name" value="Arg-tRNA-ligase"/>
</dbReference>
<dbReference type="InterPro" id="IPR036695">
    <property type="entry name" value="Arg-tRNA-synth_N_sf"/>
</dbReference>
<dbReference type="Gene3D" id="1.10.730.10">
    <property type="entry name" value="Isoleucyl-tRNA Synthetase, Domain 1"/>
    <property type="match status" value="1"/>
</dbReference>
<evidence type="ECO:0000256" key="2">
    <source>
        <dbReference type="ARBA" id="ARBA00022490"/>
    </source>
</evidence>
<evidence type="ECO:0000313" key="14">
    <source>
        <dbReference type="Proteomes" id="UP001240643"/>
    </source>
</evidence>
<evidence type="ECO:0000256" key="6">
    <source>
        <dbReference type="ARBA" id="ARBA00022917"/>
    </source>
</evidence>
<keyword evidence="7 9" id="KW-0030">Aminoacyl-tRNA synthetase</keyword>
<evidence type="ECO:0000256" key="8">
    <source>
        <dbReference type="ARBA" id="ARBA00049339"/>
    </source>
</evidence>
<comment type="catalytic activity">
    <reaction evidence="8 9">
        <text>tRNA(Arg) + L-arginine + ATP = L-arginyl-tRNA(Arg) + AMP + diphosphate</text>
        <dbReference type="Rhea" id="RHEA:20301"/>
        <dbReference type="Rhea" id="RHEA-COMP:9658"/>
        <dbReference type="Rhea" id="RHEA-COMP:9673"/>
        <dbReference type="ChEBI" id="CHEBI:30616"/>
        <dbReference type="ChEBI" id="CHEBI:32682"/>
        <dbReference type="ChEBI" id="CHEBI:33019"/>
        <dbReference type="ChEBI" id="CHEBI:78442"/>
        <dbReference type="ChEBI" id="CHEBI:78513"/>
        <dbReference type="ChEBI" id="CHEBI:456215"/>
        <dbReference type="EC" id="6.1.1.19"/>
    </reaction>
</comment>
<dbReference type="InterPro" id="IPR005148">
    <property type="entry name" value="Arg-tRNA-synth_N"/>
</dbReference>
<keyword evidence="14" id="KW-1185">Reference proteome</keyword>
<dbReference type="SMART" id="SM01016">
    <property type="entry name" value="Arg_tRNA_synt_N"/>
    <property type="match status" value="1"/>
</dbReference>
<dbReference type="Gene3D" id="3.30.1360.70">
    <property type="entry name" value="Arginyl tRNA synthetase N-terminal domain"/>
    <property type="match status" value="1"/>
</dbReference>
<organism evidence="13 14">
    <name type="scientific">Mycoplasmoides fastidiosum</name>
    <dbReference type="NCBI Taxonomy" id="92758"/>
    <lineage>
        <taxon>Bacteria</taxon>
        <taxon>Bacillati</taxon>
        <taxon>Mycoplasmatota</taxon>
        <taxon>Mycoplasmoidales</taxon>
        <taxon>Mycoplasmoidaceae</taxon>
        <taxon>Mycoplasmoides</taxon>
    </lineage>
</organism>
<evidence type="ECO:0000256" key="5">
    <source>
        <dbReference type="ARBA" id="ARBA00022840"/>
    </source>
</evidence>
<evidence type="ECO:0000256" key="10">
    <source>
        <dbReference type="RuleBase" id="RU363038"/>
    </source>
</evidence>
<proteinExistence type="inferred from homology"/>
<evidence type="ECO:0000256" key="7">
    <source>
        <dbReference type="ARBA" id="ARBA00023146"/>
    </source>
</evidence>
<keyword evidence="2 9" id="KW-0963">Cytoplasm</keyword>
<name>A0ABU0LZT7_9BACT</name>
<dbReference type="HAMAP" id="MF_00123">
    <property type="entry name" value="Arg_tRNA_synth"/>
    <property type="match status" value="1"/>
</dbReference>
<comment type="subunit">
    <text evidence="9">Monomer.</text>
</comment>
<dbReference type="EMBL" id="JAUSWO010000001">
    <property type="protein sequence ID" value="MDQ0514222.1"/>
    <property type="molecule type" value="Genomic_DNA"/>
</dbReference>
<dbReference type="Gene3D" id="3.40.50.620">
    <property type="entry name" value="HUPs"/>
    <property type="match status" value="1"/>
</dbReference>
<dbReference type="SUPFAM" id="SSF55190">
    <property type="entry name" value="Arginyl-tRNA synthetase (ArgRS), N-terminal 'additional' domain"/>
    <property type="match status" value="1"/>
</dbReference>
<dbReference type="InterPro" id="IPR001412">
    <property type="entry name" value="aa-tRNA-synth_I_CS"/>
</dbReference>
<sequence length="545" mass="63418">MLKRIQEIIHKVLVANNLPSDFVIKVEKTKKISFGDFSTNVAIIVARLIKQNPQTIANLLINHLRKYDEFTKVEFALPGFINFNLQLNNFTTLAQNIRKKGNDFGQQPTKPFIYLVELVSANPTGLLHVGHARNGIFGDTLVNLLKFAGYQVDTEYLINDAGNQINNLAKSVYCRYLQICGVDVLMPEDGYNGQEIISCALAFYHIHEQQFLDHQPVILEQFATDYFLEEIKTDLKQYQIQIDHFFSEKSMHQNQEITEIFTKFKNHTYHKDGALWFASSQYLNNDKDEVLVKSDGQITYYAQDLAYHWNKIQRIQQKNSHYQLIDIWGSDHHGHVSRLQAFLKAINQAEKVSFLLTQLVRLIKNGQELKMSKRTGNSLLMRDMYEIIGYDALRWYLVAQSINTHIDIDLDLIKEESASNPIYYVLYAYARIWQILNKVTDFEFQPTDFSLLTTGIERELINHLYFFETNIIQAAENYEPHRICNYLFELAKLLHTFYNSNKILNLTDAALKQQRLHLIYVVQQILFNGLAILKITPQKQMQALN</sequence>
<comment type="subcellular location">
    <subcellularLocation>
        <location evidence="9">Cytoplasm</location>
    </subcellularLocation>
</comment>
<dbReference type="NCBIfam" id="TIGR00456">
    <property type="entry name" value="argS"/>
    <property type="match status" value="1"/>
</dbReference>
<feature type="domain" description="Arginyl tRNA synthetase N-terminal" evidence="12">
    <location>
        <begin position="3"/>
        <end position="85"/>
    </location>
</feature>
<protein>
    <recommendedName>
        <fullName evidence="9">Arginine--tRNA ligase</fullName>
        <ecNumber evidence="9">6.1.1.19</ecNumber>
    </recommendedName>
    <alternativeName>
        <fullName evidence="9">Arginyl-tRNA synthetase</fullName>
        <shortName evidence="9">ArgRS</shortName>
    </alternativeName>
</protein>
<dbReference type="PROSITE" id="PS00178">
    <property type="entry name" value="AA_TRNA_LIGASE_I"/>
    <property type="match status" value="1"/>
</dbReference>
<comment type="caution">
    <text evidence="13">The sequence shown here is derived from an EMBL/GenBank/DDBJ whole genome shotgun (WGS) entry which is preliminary data.</text>
</comment>
<dbReference type="SUPFAM" id="SSF52374">
    <property type="entry name" value="Nucleotidylyl transferase"/>
    <property type="match status" value="1"/>
</dbReference>